<dbReference type="Pfam" id="PF10969">
    <property type="entry name" value="DUF2771"/>
    <property type="match status" value="1"/>
</dbReference>
<reference evidence="1 2" key="1">
    <citation type="submission" date="2019-06" db="EMBL/GenBank/DDBJ databases">
        <title>Rhodococcus spaelei sp. nov., isolated from a cave.</title>
        <authorList>
            <person name="Lee S.D."/>
        </authorList>
    </citation>
    <scope>NUCLEOTIDE SEQUENCE [LARGE SCALE GENOMIC DNA]</scope>
    <source>
        <strain evidence="1 2">C9-5</strain>
    </source>
</reference>
<gene>
    <name evidence="1" type="ORF">FK531_05955</name>
</gene>
<dbReference type="InterPro" id="IPR024495">
    <property type="entry name" value="DUF2771"/>
</dbReference>
<evidence type="ECO:0000313" key="2">
    <source>
        <dbReference type="Proteomes" id="UP000316256"/>
    </source>
</evidence>
<accession>A0A541BPE1</accession>
<dbReference type="OrthoDB" id="4772953at2"/>
<sequence>MTLQARTKKTIAALSVVALVAAGGLAAVVTVLVHDAPETLPTVTAYAHYKSVDVHAGVCDANLACAGLEVANLSVPEGQPLQLSLPKDVSNSDWRLNVQIGNPKTGEVFNGYRDYTPGEAAAVTVPSGKDEQLLGVVIQLPTDGGLAPVWAVQTF</sequence>
<keyword evidence="2" id="KW-1185">Reference proteome</keyword>
<dbReference type="RefSeq" id="WP_142096208.1">
    <property type="nucleotide sequence ID" value="NZ_VIGH01000002.1"/>
</dbReference>
<dbReference type="Proteomes" id="UP000316256">
    <property type="component" value="Unassembled WGS sequence"/>
</dbReference>
<name>A0A541BPE1_9NOCA</name>
<proteinExistence type="predicted"/>
<dbReference type="AlphaFoldDB" id="A0A541BPE1"/>
<protein>
    <submittedName>
        <fullName evidence="1">DUF2771 family protein</fullName>
    </submittedName>
</protein>
<comment type="caution">
    <text evidence="1">The sequence shown here is derived from an EMBL/GenBank/DDBJ whole genome shotgun (WGS) entry which is preliminary data.</text>
</comment>
<dbReference type="EMBL" id="VIGH01000002">
    <property type="protein sequence ID" value="TQF74185.1"/>
    <property type="molecule type" value="Genomic_DNA"/>
</dbReference>
<evidence type="ECO:0000313" key="1">
    <source>
        <dbReference type="EMBL" id="TQF74185.1"/>
    </source>
</evidence>
<organism evidence="1 2">
    <name type="scientific">Rhodococcus spelaei</name>
    <dbReference type="NCBI Taxonomy" id="2546320"/>
    <lineage>
        <taxon>Bacteria</taxon>
        <taxon>Bacillati</taxon>
        <taxon>Actinomycetota</taxon>
        <taxon>Actinomycetes</taxon>
        <taxon>Mycobacteriales</taxon>
        <taxon>Nocardiaceae</taxon>
        <taxon>Rhodococcus</taxon>
    </lineage>
</organism>